<name>A0AAW1QHY2_9CHLO</name>
<dbReference type="AlphaFoldDB" id="A0AAW1QHY2"/>
<dbReference type="EMBL" id="JALJOS010000041">
    <property type="protein sequence ID" value="KAK9821025.1"/>
    <property type="molecule type" value="Genomic_DNA"/>
</dbReference>
<accession>A0AAW1QHY2</accession>
<sequence>MATLSVPLPKTSVGSFELQAAKLRAQRNFAPGTPPSFRRFCETDTMDKLVMGLVKLFHAQFRHVSLTVALDKARRQHLEGVKTDAVENTVAELLAEELRHKQELGPVYCSVVLQCSNFQNTVKDKLFFEAFQKFIVDVLCDAFNATRWRDRLELQLGEIFRTGFFNSVKRKQLPGPSLDTLKLKELFKLKYDSGGDFDGRPAPTHSRGFRVNVQKASNSRTGLVEGVIKDAPPPVKHPLIRRVALSGQGARQKRFTPQPPMSPLPVHVLPNGLVSDDSIRELDLLQSAIAAMAAGPRETDSQRSLFVTSSFSKLPLPISAN</sequence>
<evidence type="ECO:0000313" key="2">
    <source>
        <dbReference type="Proteomes" id="UP001438707"/>
    </source>
</evidence>
<proteinExistence type="predicted"/>
<dbReference type="Proteomes" id="UP001438707">
    <property type="component" value="Unassembled WGS sequence"/>
</dbReference>
<protein>
    <submittedName>
        <fullName evidence="1">Uncharacterized protein</fullName>
    </submittedName>
</protein>
<organism evidence="1 2">
    <name type="scientific">Apatococcus lobatus</name>
    <dbReference type="NCBI Taxonomy" id="904363"/>
    <lineage>
        <taxon>Eukaryota</taxon>
        <taxon>Viridiplantae</taxon>
        <taxon>Chlorophyta</taxon>
        <taxon>core chlorophytes</taxon>
        <taxon>Trebouxiophyceae</taxon>
        <taxon>Chlorellales</taxon>
        <taxon>Chlorellaceae</taxon>
        <taxon>Apatococcus</taxon>
    </lineage>
</organism>
<evidence type="ECO:0000313" key="1">
    <source>
        <dbReference type="EMBL" id="KAK9821025.1"/>
    </source>
</evidence>
<comment type="caution">
    <text evidence="1">The sequence shown here is derived from an EMBL/GenBank/DDBJ whole genome shotgun (WGS) entry which is preliminary data.</text>
</comment>
<gene>
    <name evidence="1" type="ORF">WJX74_002895</name>
</gene>
<keyword evidence="2" id="KW-1185">Reference proteome</keyword>
<reference evidence="1 2" key="1">
    <citation type="journal article" date="2024" name="Nat. Commun.">
        <title>Phylogenomics reveals the evolutionary origins of lichenization in chlorophyte algae.</title>
        <authorList>
            <person name="Puginier C."/>
            <person name="Libourel C."/>
            <person name="Otte J."/>
            <person name="Skaloud P."/>
            <person name="Haon M."/>
            <person name="Grisel S."/>
            <person name="Petersen M."/>
            <person name="Berrin J.G."/>
            <person name="Delaux P.M."/>
            <person name="Dal Grande F."/>
            <person name="Keller J."/>
        </authorList>
    </citation>
    <scope>NUCLEOTIDE SEQUENCE [LARGE SCALE GENOMIC DNA]</scope>
    <source>
        <strain evidence="1 2">SAG 2145</strain>
    </source>
</reference>